<evidence type="ECO:0000256" key="6">
    <source>
        <dbReference type="ARBA" id="ARBA00022692"/>
    </source>
</evidence>
<comment type="similarity">
    <text evidence="3 11">Belongs to the ALG14 family.</text>
</comment>
<comment type="subcellular location">
    <subcellularLocation>
        <location evidence="1 11">Endoplasmic reticulum membrane</location>
        <topology evidence="1 11">Single-pass membrane protein</topology>
    </subcellularLocation>
    <subcellularLocation>
        <location evidence="2">Nucleus membrane</location>
        <topology evidence="2">Single-pass membrane protein</topology>
    </subcellularLocation>
</comment>
<evidence type="ECO:0000313" key="12">
    <source>
        <dbReference type="EMBL" id="KGR13292.1"/>
    </source>
</evidence>
<reference evidence="12 13" key="1">
    <citation type="submission" date="2013-12" db="EMBL/GenBank/DDBJ databases">
        <title>The Genome Sequence of Candida albicans P78048.</title>
        <authorList>
            <consortium name="The Broad Institute Genome Sequencing Platform"/>
            <consortium name="The Broad Institute Genome Sequencing Center for Infectious Disease"/>
            <person name="Cuomo C."/>
            <person name="Bennett R."/>
            <person name="Hirakawa M."/>
            <person name="Noverr M."/>
            <person name="Mitchell A."/>
            <person name="Young S.K."/>
            <person name="Zeng Q."/>
            <person name="Gargeya S."/>
            <person name="Fitzgerald M."/>
            <person name="Abouelleil A."/>
            <person name="Alvarado L."/>
            <person name="Berlin A.M."/>
            <person name="Chapman S.B."/>
            <person name="Dewar J."/>
            <person name="Goldberg J."/>
            <person name="Griggs A."/>
            <person name="Gujja S."/>
            <person name="Hansen M."/>
            <person name="Howarth C."/>
            <person name="Imamovic A."/>
            <person name="Larimer J."/>
            <person name="McCowan C."/>
            <person name="Murphy C."/>
            <person name="Pearson M."/>
            <person name="Priest M."/>
            <person name="Roberts A."/>
            <person name="Saif S."/>
            <person name="Shea T."/>
            <person name="Sykes S."/>
            <person name="Wortman J."/>
            <person name="Nusbaum C."/>
            <person name="Birren B."/>
        </authorList>
    </citation>
    <scope>NUCLEOTIDE SEQUENCE [LARGE SCALE GENOMIC DNA]</scope>
    <source>
        <strain evidence="12 13">P78048</strain>
    </source>
</reference>
<evidence type="ECO:0000256" key="10">
    <source>
        <dbReference type="ARBA" id="ARBA00032062"/>
    </source>
</evidence>
<dbReference type="AlphaFoldDB" id="A0AB34PVI7"/>
<dbReference type="GO" id="GO:0043541">
    <property type="term" value="C:UDP-N-acetylglucosamine transferase complex"/>
    <property type="evidence" value="ECO:0007669"/>
    <property type="project" value="TreeGrafter"/>
</dbReference>
<dbReference type="InterPro" id="IPR013969">
    <property type="entry name" value="Oligosacch_biosynth_Alg14"/>
</dbReference>
<gene>
    <name evidence="11" type="primary">ALG14</name>
    <name evidence="12" type="ORF">MG3_02477</name>
</gene>
<keyword evidence="7 11" id="KW-0256">Endoplasmic reticulum</keyword>
<evidence type="ECO:0000313" key="13">
    <source>
        <dbReference type="Proteomes" id="UP000030161"/>
    </source>
</evidence>
<dbReference type="SMR" id="A0AB34PVI7"/>
<dbReference type="Pfam" id="PF08660">
    <property type="entry name" value="Alg14"/>
    <property type="match status" value="1"/>
</dbReference>
<dbReference type="Proteomes" id="UP000030161">
    <property type="component" value="Unassembled WGS sequence"/>
</dbReference>
<comment type="caution">
    <text evidence="12">The sequence shown here is derived from an EMBL/GenBank/DDBJ whole genome shotgun (WGS) entry which is preliminary data.</text>
</comment>
<evidence type="ECO:0000256" key="8">
    <source>
        <dbReference type="ARBA" id="ARBA00022989"/>
    </source>
</evidence>
<evidence type="ECO:0000256" key="1">
    <source>
        <dbReference type="ARBA" id="ARBA00004389"/>
    </source>
</evidence>
<evidence type="ECO:0000256" key="2">
    <source>
        <dbReference type="ARBA" id="ARBA00004590"/>
    </source>
</evidence>
<comment type="function">
    <text evidence="11">Involved in protein N-glycosylation. Essential for the second step of the dolichol-linked oligosaccharide pathway. Anchors the catalytic subunit ALG13 to the ER.</text>
</comment>
<comment type="caution">
    <text evidence="11">Lacks conserved residue(s) required for the propagation of feature annotation.</text>
</comment>
<keyword evidence="6 11" id="KW-0812">Transmembrane</keyword>
<dbReference type="EMBL" id="AJIX01000014">
    <property type="protein sequence ID" value="KGR13292.1"/>
    <property type="molecule type" value="Genomic_DNA"/>
</dbReference>
<evidence type="ECO:0000256" key="3">
    <source>
        <dbReference type="ARBA" id="ARBA00009731"/>
    </source>
</evidence>
<dbReference type="PANTHER" id="PTHR12154:SF4">
    <property type="entry name" value="UDP-N-ACETYLGLUCOSAMINE TRANSFERASE SUBUNIT ALG14 HOMOLOG"/>
    <property type="match status" value="1"/>
</dbReference>
<keyword evidence="12" id="KW-0808">Transferase</keyword>
<keyword evidence="9 11" id="KW-0472">Membrane</keyword>
<keyword evidence="8 11" id="KW-1133">Transmembrane helix</keyword>
<evidence type="ECO:0000256" key="9">
    <source>
        <dbReference type="ARBA" id="ARBA00023136"/>
    </source>
</evidence>
<name>A0AB34PVI7_CANAX</name>
<accession>A0AB34PVI7</accession>
<evidence type="ECO:0000256" key="5">
    <source>
        <dbReference type="ARBA" id="ARBA00017467"/>
    </source>
</evidence>
<feature type="transmembrane region" description="Helical" evidence="11">
    <location>
        <begin position="118"/>
        <end position="137"/>
    </location>
</feature>
<dbReference type="Gene3D" id="3.40.50.2000">
    <property type="entry name" value="Glycogen Phosphorylase B"/>
    <property type="match status" value="1"/>
</dbReference>
<proteinExistence type="inferred from homology"/>
<dbReference type="GO" id="GO:0006488">
    <property type="term" value="P:dolichol-linked oligosaccharide biosynthetic process"/>
    <property type="evidence" value="ECO:0007669"/>
    <property type="project" value="InterPro"/>
</dbReference>
<evidence type="ECO:0000256" key="4">
    <source>
        <dbReference type="ARBA" id="ARBA00011335"/>
    </source>
</evidence>
<evidence type="ECO:0000256" key="7">
    <source>
        <dbReference type="ARBA" id="ARBA00022824"/>
    </source>
</evidence>
<sequence length="219" mass="24460">MDIETAACFSIAFIATPILIVLVRLLFILPSLRLPTSVKKKKKLIQECQLSILLGSGGHTGEMMRIISKLDMGKVSRTWIYTSGDNASLAKAQDYERKSGTSSQYIPIPRARTVGQSYISSIPTTIYSFLFSAIAMLKHRPAVILLNGPGTCVPVAYILFLYKLLGLCNTKIIYIESLARVNKLSLSGLLLLPISDRFIVQWESLYQQYSRVEYYGILI</sequence>
<comment type="subunit">
    <text evidence="4 11">Heterodimer with ALG13 to form a functional enzyme.</text>
</comment>
<feature type="transmembrane region" description="Helical" evidence="11">
    <location>
        <begin position="6"/>
        <end position="32"/>
    </location>
</feature>
<dbReference type="GO" id="GO:0004577">
    <property type="term" value="F:N-acetylglucosaminyldiphosphodolichol N-acetylglucosaminyltransferase activity"/>
    <property type="evidence" value="ECO:0007669"/>
    <property type="project" value="TreeGrafter"/>
</dbReference>
<protein>
    <recommendedName>
        <fullName evidence="5 11">UDP-N-acetylglucosamine transferase subunit ALG14</fullName>
    </recommendedName>
    <alternativeName>
        <fullName evidence="10 11">Asparagine-linked glycosylation protein 14</fullName>
    </alternativeName>
</protein>
<evidence type="ECO:0000256" key="11">
    <source>
        <dbReference type="RuleBase" id="RU362127"/>
    </source>
</evidence>
<dbReference type="PANTHER" id="PTHR12154">
    <property type="entry name" value="GLYCOSYL TRANSFERASE-RELATED"/>
    <property type="match status" value="1"/>
</dbReference>
<organism evidence="12 13">
    <name type="scientific">Candida albicans P78048</name>
    <dbReference type="NCBI Taxonomy" id="1094989"/>
    <lineage>
        <taxon>Eukaryota</taxon>
        <taxon>Fungi</taxon>
        <taxon>Dikarya</taxon>
        <taxon>Ascomycota</taxon>
        <taxon>Saccharomycotina</taxon>
        <taxon>Pichiomycetes</taxon>
        <taxon>Debaryomycetaceae</taxon>
        <taxon>Candida/Lodderomyces clade</taxon>
        <taxon>Candida</taxon>
    </lineage>
</organism>
<feature type="transmembrane region" description="Helical" evidence="11">
    <location>
        <begin position="143"/>
        <end position="162"/>
    </location>
</feature>
<dbReference type="GO" id="GO:0031965">
    <property type="term" value="C:nuclear membrane"/>
    <property type="evidence" value="ECO:0007669"/>
    <property type="project" value="UniProtKB-SubCell"/>
</dbReference>